<name>D4LU77_9FIRM</name>
<accession>D4LU77</accession>
<dbReference type="Proteomes" id="UP000008955">
    <property type="component" value="Chromosome"/>
</dbReference>
<evidence type="ECO:0000313" key="2">
    <source>
        <dbReference type="Proteomes" id="UP000008955"/>
    </source>
</evidence>
<dbReference type="AlphaFoldDB" id="D4LU77"/>
<dbReference type="HOGENOM" id="CLU_3430780_0_0_9"/>
<keyword evidence="2" id="KW-1185">Reference proteome</keyword>
<protein>
    <submittedName>
        <fullName evidence="1">Uncharacterized protein</fullName>
    </submittedName>
</protein>
<evidence type="ECO:0000313" key="1">
    <source>
        <dbReference type="EMBL" id="CBL24335.1"/>
    </source>
</evidence>
<reference evidence="1 2" key="1">
    <citation type="submission" date="2010-03" db="EMBL/GenBank/DDBJ databases">
        <title>The genome sequence of Ruminococcus obeum A2-162.</title>
        <authorList>
            <consortium name="metaHIT consortium -- http://www.metahit.eu/"/>
            <person name="Pajon A."/>
            <person name="Turner K."/>
            <person name="Parkhill J."/>
            <person name="Duncan S."/>
            <person name="Flint H."/>
        </authorList>
    </citation>
    <scope>NUCLEOTIDE SEQUENCE [LARGE SCALE GENOMIC DNA]</scope>
    <source>
        <strain evidence="1 2">A2-162</strain>
    </source>
</reference>
<proteinExistence type="predicted"/>
<reference evidence="1 2" key="2">
    <citation type="submission" date="2010-03" db="EMBL/GenBank/DDBJ databases">
        <authorList>
            <person name="Pajon A."/>
        </authorList>
    </citation>
    <scope>NUCLEOTIDE SEQUENCE [LARGE SCALE GENOMIC DNA]</scope>
    <source>
        <strain evidence="1 2">A2-162</strain>
    </source>
</reference>
<organism evidence="1 2">
    <name type="scientific">Blautia obeum A2-162</name>
    <dbReference type="NCBI Taxonomy" id="657314"/>
    <lineage>
        <taxon>Bacteria</taxon>
        <taxon>Bacillati</taxon>
        <taxon>Bacillota</taxon>
        <taxon>Clostridia</taxon>
        <taxon>Lachnospirales</taxon>
        <taxon>Lachnospiraceae</taxon>
        <taxon>Blautia</taxon>
    </lineage>
</organism>
<dbReference type="EMBL" id="FP929054">
    <property type="protein sequence ID" value="CBL24335.1"/>
    <property type="molecule type" value="Genomic_DNA"/>
</dbReference>
<sequence>MHISQKTDKKTRDMDMEI</sequence>
<gene>
    <name evidence="1" type="ORF">CK5_31140</name>
</gene>
<dbReference type="KEGG" id="rob:CK5_31140"/>